<dbReference type="EMBL" id="CP000155">
    <property type="protein sequence ID" value="ABC31580.1"/>
    <property type="molecule type" value="Genomic_DNA"/>
</dbReference>
<proteinExistence type="predicted"/>
<evidence type="ECO:0000313" key="2">
    <source>
        <dbReference type="EMBL" id="ABC31580.1"/>
    </source>
</evidence>
<protein>
    <submittedName>
        <fullName evidence="2">Uncharacterized protein</fullName>
    </submittedName>
</protein>
<gene>
    <name evidence="2" type="ordered locus">HCH_04889</name>
</gene>
<name>Q2SCP4_HAHCH</name>
<reference evidence="2 3" key="1">
    <citation type="journal article" date="2005" name="Nucleic Acids Res.">
        <title>Genomic blueprint of Hahella chejuensis, a marine microbe producing an algicidal agent.</title>
        <authorList>
            <person name="Jeong H."/>
            <person name="Yim J.H."/>
            <person name="Lee C."/>
            <person name="Choi S.-H."/>
            <person name="Park Y.K."/>
            <person name="Yoon S.H."/>
            <person name="Hur C.-G."/>
            <person name="Kang H.-Y."/>
            <person name="Kim D."/>
            <person name="Lee H.H."/>
            <person name="Park K.H."/>
            <person name="Park S.-H."/>
            <person name="Park H.-S."/>
            <person name="Lee H.K."/>
            <person name="Oh T.K."/>
            <person name="Kim J.F."/>
        </authorList>
    </citation>
    <scope>NUCLEOTIDE SEQUENCE [LARGE SCALE GENOMIC DNA]</scope>
    <source>
        <strain evidence="2 3">KCTC 2396</strain>
    </source>
</reference>
<evidence type="ECO:0000313" key="3">
    <source>
        <dbReference type="Proteomes" id="UP000000238"/>
    </source>
</evidence>
<organism evidence="2 3">
    <name type="scientific">Hahella chejuensis (strain KCTC 2396)</name>
    <dbReference type="NCBI Taxonomy" id="349521"/>
    <lineage>
        <taxon>Bacteria</taxon>
        <taxon>Pseudomonadati</taxon>
        <taxon>Pseudomonadota</taxon>
        <taxon>Gammaproteobacteria</taxon>
        <taxon>Oceanospirillales</taxon>
        <taxon>Hahellaceae</taxon>
        <taxon>Hahella</taxon>
    </lineage>
</organism>
<evidence type="ECO:0000256" key="1">
    <source>
        <dbReference type="SAM" id="MobiDB-lite"/>
    </source>
</evidence>
<dbReference type="Proteomes" id="UP000000238">
    <property type="component" value="Chromosome"/>
</dbReference>
<dbReference type="STRING" id="349521.HCH_04889"/>
<accession>Q2SCP4</accession>
<keyword evidence="3" id="KW-1185">Reference proteome</keyword>
<feature type="region of interest" description="Disordered" evidence="1">
    <location>
        <begin position="1"/>
        <end position="20"/>
    </location>
</feature>
<dbReference type="HOGENOM" id="CLU_2382109_0_0_6"/>
<dbReference type="KEGG" id="hch:HCH_04889"/>
<dbReference type="AlphaFoldDB" id="Q2SCP4"/>
<sequence length="94" mass="10755">MRALIRGKTGSKDPDIRLRPLRPKGKKMKAHIFAALLALMMVMFQVFLMQNGSEKSVTQKTGEQEKAHAAIQEVAFNFTWQEPQLLKAVDEQWN</sequence>